<name>A0A840EF23_9BACT</name>
<sequence length="164" mass="18695">MDETTKEMKSQLKILEDRIDKIYNIFWVVAVVAGVFGISTATFSYLIGEANKRISSLESEIDQSEQKLASYRMSQEKEFDKYISSQKDSIVIKNELRNAANILNNRISGIRLSAEDAGTAEYSCGEQHLRTPTSLTVMYGLRDGTSCDIRNINYYKRLLLHIPR</sequence>
<dbReference type="Proteomes" id="UP000576209">
    <property type="component" value="Unassembled WGS sequence"/>
</dbReference>
<dbReference type="AlphaFoldDB" id="A0A840EF23"/>
<comment type="caution">
    <text evidence="3">The sequence shown here is derived from an EMBL/GenBank/DDBJ whole genome shotgun (WGS) entry which is preliminary data.</text>
</comment>
<organism evidence="3 4">
    <name type="scientific">Neolewinella aquimaris</name>
    <dbReference type="NCBI Taxonomy" id="1835722"/>
    <lineage>
        <taxon>Bacteria</taxon>
        <taxon>Pseudomonadati</taxon>
        <taxon>Bacteroidota</taxon>
        <taxon>Saprospiria</taxon>
        <taxon>Saprospirales</taxon>
        <taxon>Lewinellaceae</taxon>
        <taxon>Neolewinella</taxon>
    </lineage>
</organism>
<proteinExistence type="predicted"/>
<keyword evidence="2" id="KW-0472">Membrane</keyword>
<protein>
    <submittedName>
        <fullName evidence="3">Uncharacterized protein</fullName>
    </submittedName>
</protein>
<evidence type="ECO:0000256" key="2">
    <source>
        <dbReference type="SAM" id="Phobius"/>
    </source>
</evidence>
<dbReference type="RefSeq" id="WP_183496769.1">
    <property type="nucleotide sequence ID" value="NZ_JACIFF010000008.1"/>
</dbReference>
<keyword evidence="2" id="KW-0812">Transmembrane</keyword>
<gene>
    <name evidence="3" type="ORF">GGR28_003172</name>
</gene>
<keyword evidence="2" id="KW-1133">Transmembrane helix</keyword>
<keyword evidence="4" id="KW-1185">Reference proteome</keyword>
<feature type="coiled-coil region" evidence="1">
    <location>
        <begin position="47"/>
        <end position="74"/>
    </location>
</feature>
<evidence type="ECO:0000313" key="4">
    <source>
        <dbReference type="Proteomes" id="UP000576209"/>
    </source>
</evidence>
<reference evidence="3 4" key="1">
    <citation type="submission" date="2020-08" db="EMBL/GenBank/DDBJ databases">
        <title>Genomic Encyclopedia of Type Strains, Phase IV (KMG-IV): sequencing the most valuable type-strain genomes for metagenomic binning, comparative biology and taxonomic classification.</title>
        <authorList>
            <person name="Goeker M."/>
        </authorList>
    </citation>
    <scope>NUCLEOTIDE SEQUENCE [LARGE SCALE GENOMIC DNA]</scope>
    <source>
        <strain evidence="3 4">DSM 105137</strain>
    </source>
</reference>
<evidence type="ECO:0000313" key="3">
    <source>
        <dbReference type="EMBL" id="MBB4080538.1"/>
    </source>
</evidence>
<keyword evidence="1" id="KW-0175">Coiled coil</keyword>
<feature type="transmembrane region" description="Helical" evidence="2">
    <location>
        <begin position="25"/>
        <end position="47"/>
    </location>
</feature>
<evidence type="ECO:0000256" key="1">
    <source>
        <dbReference type="SAM" id="Coils"/>
    </source>
</evidence>
<dbReference type="EMBL" id="JACIFF010000008">
    <property type="protein sequence ID" value="MBB4080538.1"/>
    <property type="molecule type" value="Genomic_DNA"/>
</dbReference>
<accession>A0A840EF23</accession>